<protein>
    <submittedName>
        <fullName evidence="1">Uncharacterized protein</fullName>
    </submittedName>
</protein>
<dbReference type="RefSeq" id="WP_192027938.1">
    <property type="nucleotide sequence ID" value="NZ_JACYTR010000003.1"/>
</dbReference>
<gene>
    <name evidence="1" type="ORF">IFO71_02455</name>
</gene>
<reference evidence="1 2" key="1">
    <citation type="submission" date="2020-09" db="EMBL/GenBank/DDBJ databases">
        <title>Pseudoxanthomonas sp. CAU 1598 isolated from sand of Yaerae Beach.</title>
        <authorList>
            <person name="Kim W."/>
        </authorList>
    </citation>
    <scope>NUCLEOTIDE SEQUENCE [LARGE SCALE GENOMIC DNA]</scope>
    <source>
        <strain evidence="1 2">CAU 1598</strain>
    </source>
</reference>
<comment type="caution">
    <text evidence="1">The sequence shown here is derived from an EMBL/GenBank/DDBJ whole genome shotgun (WGS) entry which is preliminary data.</text>
</comment>
<dbReference type="Proteomes" id="UP000613768">
    <property type="component" value="Unassembled WGS sequence"/>
</dbReference>
<proteinExistence type="predicted"/>
<evidence type="ECO:0000313" key="2">
    <source>
        <dbReference type="Proteomes" id="UP000613768"/>
    </source>
</evidence>
<dbReference type="AlphaFoldDB" id="A0AAW3ZHJ4"/>
<organism evidence="1 2">
    <name type="scientific">Pseudomarimonas arenosa</name>
    <dbReference type="NCBI Taxonomy" id="2774145"/>
    <lineage>
        <taxon>Bacteria</taxon>
        <taxon>Pseudomonadati</taxon>
        <taxon>Pseudomonadota</taxon>
        <taxon>Gammaproteobacteria</taxon>
        <taxon>Lysobacterales</taxon>
        <taxon>Lysobacteraceae</taxon>
        <taxon>Pseudomarimonas</taxon>
    </lineage>
</organism>
<name>A0AAW3ZHJ4_9GAMM</name>
<evidence type="ECO:0000313" key="1">
    <source>
        <dbReference type="EMBL" id="MBD8524592.1"/>
    </source>
</evidence>
<dbReference type="EMBL" id="JACYTR010000003">
    <property type="protein sequence ID" value="MBD8524592.1"/>
    <property type="molecule type" value="Genomic_DNA"/>
</dbReference>
<accession>A0AAW3ZHJ4</accession>
<sequence>MPLFKFHPRWKEELVCEGPGGRFILQLPMGVLSAYLPGESVWPRVAPDWARDLWPQLHAELQTWCRENGAELLIDNDTPVLE</sequence>
<keyword evidence="2" id="KW-1185">Reference proteome</keyword>